<evidence type="ECO:0000313" key="2">
    <source>
        <dbReference type="Proteomes" id="UP000195719"/>
    </source>
</evidence>
<protein>
    <recommendedName>
        <fullName evidence="3">DUF937 domain-containing protein</fullName>
    </recommendedName>
</protein>
<organism evidence="1 2">
    <name type="scientific">Photobacterium andalusiense</name>
    <dbReference type="NCBI Taxonomy" id="2204296"/>
    <lineage>
        <taxon>Bacteria</taxon>
        <taxon>Pseudomonadati</taxon>
        <taxon>Pseudomonadota</taxon>
        <taxon>Gammaproteobacteria</taxon>
        <taxon>Vibrionales</taxon>
        <taxon>Vibrionaceae</taxon>
        <taxon>Photobacterium</taxon>
    </lineage>
</organism>
<dbReference type="Gene3D" id="1.10.10.690">
    <property type="entry name" value="YidB-like"/>
    <property type="match status" value="1"/>
</dbReference>
<dbReference type="Proteomes" id="UP000195719">
    <property type="component" value="Unassembled WGS sequence"/>
</dbReference>
<dbReference type="AlphaFoldDB" id="A0A1Y6MEZ2"/>
<name>A0A1Y6MEZ2_9GAMM</name>
<proteinExistence type="predicted"/>
<dbReference type="EMBL" id="FYAJ01000002">
    <property type="protein sequence ID" value="SMY35104.1"/>
    <property type="molecule type" value="Genomic_DNA"/>
</dbReference>
<dbReference type="SUPFAM" id="SSF140804">
    <property type="entry name" value="YidB-like"/>
    <property type="match status" value="1"/>
</dbReference>
<evidence type="ECO:0000313" key="1">
    <source>
        <dbReference type="EMBL" id="SMY35104.1"/>
    </source>
</evidence>
<dbReference type="InterPro" id="IPR027405">
    <property type="entry name" value="YidB-like"/>
</dbReference>
<gene>
    <name evidence="1" type="ORF">PAND9192_01772</name>
</gene>
<reference evidence="2" key="1">
    <citation type="submission" date="2017-06" db="EMBL/GenBank/DDBJ databases">
        <authorList>
            <person name="Rodrigo-Torres L."/>
            <person name="Arahal R.D."/>
            <person name="Lucena T."/>
        </authorList>
    </citation>
    <scope>NUCLEOTIDE SEQUENCE [LARGE SCALE GENOMIC DNA]</scope>
    <source>
        <strain evidence="2">CECT 9192</strain>
    </source>
</reference>
<accession>A0A1Y6MEZ2</accession>
<evidence type="ECO:0008006" key="3">
    <source>
        <dbReference type="Google" id="ProtNLM"/>
    </source>
</evidence>
<dbReference type="InterPro" id="IPR045372">
    <property type="entry name" value="YidB"/>
</dbReference>
<sequence>MDMVEIVRLGAQFFNQSRANTQAVDENSIFTALSHLLDGNDQGQNVDLQSIIKALNQAELSNIANSWLGNDVNAHISATNITTIFSVEKLAAFGSELNMPEQDVILGLQDALPTMIDQASPGGDIDHNLLIQPAGEIHSIDDLMDINNLKSFASTIFGKK</sequence>
<dbReference type="Pfam" id="PF20159">
    <property type="entry name" value="YidB"/>
    <property type="match status" value="1"/>
</dbReference>
<keyword evidence="2" id="KW-1185">Reference proteome</keyword>
<dbReference type="RefSeq" id="WP_087853449.1">
    <property type="nucleotide sequence ID" value="NZ_FYAJ01000002.1"/>
</dbReference>